<dbReference type="PANTHER" id="PTHR47738:SF1">
    <property type="entry name" value="NITROGEN REGULATORY PROTEIN"/>
    <property type="match status" value="1"/>
</dbReference>
<dbReference type="OrthoDB" id="95460at2"/>
<dbReference type="InterPro" id="IPR051541">
    <property type="entry name" value="PTS_SugarTrans_NitroReg"/>
</dbReference>
<evidence type="ECO:0000256" key="1">
    <source>
        <dbReference type="ARBA" id="ARBA00004496"/>
    </source>
</evidence>
<dbReference type="Proteomes" id="UP000198870">
    <property type="component" value="Unassembled WGS sequence"/>
</dbReference>
<dbReference type="CDD" id="cd00211">
    <property type="entry name" value="PTS_IIA_fru"/>
    <property type="match status" value="1"/>
</dbReference>
<dbReference type="Gene3D" id="3.40.930.10">
    <property type="entry name" value="Mannitol-specific EII, Chain A"/>
    <property type="match status" value="1"/>
</dbReference>
<dbReference type="GO" id="GO:0016740">
    <property type="term" value="F:transferase activity"/>
    <property type="evidence" value="ECO:0007669"/>
    <property type="project" value="UniProtKB-KW"/>
</dbReference>
<dbReference type="AlphaFoldDB" id="A0A1G5JCM1"/>
<dbReference type="STRING" id="419481.SAMN05216233_12843"/>
<evidence type="ECO:0000256" key="2">
    <source>
        <dbReference type="ARBA" id="ARBA00022679"/>
    </source>
</evidence>
<reference evidence="4 5" key="1">
    <citation type="submission" date="2016-10" db="EMBL/GenBank/DDBJ databases">
        <authorList>
            <person name="de Groot N.N."/>
        </authorList>
    </citation>
    <scope>NUCLEOTIDE SEQUENCE [LARGE SCALE GENOMIC DNA]</scope>
    <source>
        <strain evidence="4 5">AA1</strain>
    </source>
</reference>
<dbReference type="PROSITE" id="PS51094">
    <property type="entry name" value="PTS_EIIA_TYPE_2"/>
    <property type="match status" value="1"/>
</dbReference>
<accession>A0A1G5JCM1</accession>
<dbReference type="InterPro" id="IPR016152">
    <property type="entry name" value="PTrfase/Anion_transptr"/>
</dbReference>
<sequence length="153" mass="16840">MKILDVLQLETIIPELTSRDKKGILEELAAPIADLTGLHHPDLVRVLLEREQLGSTGIGDGIGIPHGKIAGLDRMVVGFGMSRQGVDFDSLDGRPAHIFFVLVTPEQSTGQHLKLLARLSKMLKSDLFRKKLMTAASRDEIHAIIRNEDNENG</sequence>
<proteinExistence type="predicted"/>
<organism evidence="4 5">
    <name type="scientific">Desulfoluna spongiiphila</name>
    <dbReference type="NCBI Taxonomy" id="419481"/>
    <lineage>
        <taxon>Bacteria</taxon>
        <taxon>Pseudomonadati</taxon>
        <taxon>Thermodesulfobacteriota</taxon>
        <taxon>Desulfobacteria</taxon>
        <taxon>Desulfobacterales</taxon>
        <taxon>Desulfolunaceae</taxon>
        <taxon>Desulfoluna</taxon>
    </lineage>
</organism>
<dbReference type="EMBL" id="FMUX01000028">
    <property type="protein sequence ID" value="SCY86082.1"/>
    <property type="molecule type" value="Genomic_DNA"/>
</dbReference>
<dbReference type="RefSeq" id="WP_092215286.1">
    <property type="nucleotide sequence ID" value="NZ_FMUX01000028.1"/>
</dbReference>
<protein>
    <submittedName>
        <fullName evidence="4">PTS IIA-like nitrogen-regulatory protein PtsN</fullName>
    </submittedName>
</protein>
<keyword evidence="2" id="KW-0808">Transferase</keyword>
<name>A0A1G5JCM1_9BACT</name>
<evidence type="ECO:0000313" key="4">
    <source>
        <dbReference type="EMBL" id="SCY86082.1"/>
    </source>
</evidence>
<evidence type="ECO:0000313" key="5">
    <source>
        <dbReference type="Proteomes" id="UP000198870"/>
    </source>
</evidence>
<dbReference type="GO" id="GO:0005737">
    <property type="term" value="C:cytoplasm"/>
    <property type="evidence" value="ECO:0007669"/>
    <property type="project" value="UniProtKB-SubCell"/>
</dbReference>
<dbReference type="Pfam" id="PF00359">
    <property type="entry name" value="PTS_EIIA_2"/>
    <property type="match status" value="1"/>
</dbReference>
<dbReference type="SUPFAM" id="SSF55804">
    <property type="entry name" value="Phoshotransferase/anion transport protein"/>
    <property type="match status" value="1"/>
</dbReference>
<feature type="domain" description="PTS EIIA type-2" evidence="3">
    <location>
        <begin position="5"/>
        <end position="148"/>
    </location>
</feature>
<dbReference type="InterPro" id="IPR002178">
    <property type="entry name" value="PTS_EIIA_type-2_dom"/>
</dbReference>
<keyword evidence="5" id="KW-1185">Reference proteome</keyword>
<dbReference type="GO" id="GO:0030295">
    <property type="term" value="F:protein kinase activator activity"/>
    <property type="evidence" value="ECO:0007669"/>
    <property type="project" value="TreeGrafter"/>
</dbReference>
<dbReference type="FunFam" id="3.40.930.10:FF:000009">
    <property type="entry name" value="PTS system, fructose specific IIABC component"/>
    <property type="match status" value="1"/>
</dbReference>
<gene>
    <name evidence="4" type="ORF">SAMN05216233_12843</name>
</gene>
<comment type="subcellular location">
    <subcellularLocation>
        <location evidence="1">Cytoplasm</location>
    </subcellularLocation>
</comment>
<dbReference type="PANTHER" id="PTHR47738">
    <property type="entry name" value="PTS SYSTEM FRUCTOSE-LIKE EIIA COMPONENT-RELATED"/>
    <property type="match status" value="1"/>
</dbReference>
<evidence type="ECO:0000259" key="3">
    <source>
        <dbReference type="PROSITE" id="PS51094"/>
    </source>
</evidence>